<accession>A0A8S0U3F5</accession>
<organism evidence="1 2">
    <name type="scientific">Olea europaea subsp. europaea</name>
    <dbReference type="NCBI Taxonomy" id="158383"/>
    <lineage>
        <taxon>Eukaryota</taxon>
        <taxon>Viridiplantae</taxon>
        <taxon>Streptophyta</taxon>
        <taxon>Embryophyta</taxon>
        <taxon>Tracheophyta</taxon>
        <taxon>Spermatophyta</taxon>
        <taxon>Magnoliopsida</taxon>
        <taxon>eudicotyledons</taxon>
        <taxon>Gunneridae</taxon>
        <taxon>Pentapetalae</taxon>
        <taxon>asterids</taxon>
        <taxon>lamiids</taxon>
        <taxon>Lamiales</taxon>
        <taxon>Oleaceae</taxon>
        <taxon>Oleeae</taxon>
        <taxon>Olea</taxon>
    </lineage>
</organism>
<sequence length="168" mass="19822">MPASRIDVGKYMDAELRMKIACGFEMMYQLRKKQGEERMGSTWEAFRKSLERSGYFQGMFPGSKENKRLMENVEYYLNSSLHSRASEMLSSHVRRIDEILALPHSFNDFKCRELPPSDDDSWLYGGEDELIASFEERHKRRWNSMISSLRRNRSQKSSRMGIQHLPKI</sequence>
<dbReference type="GO" id="GO:0005634">
    <property type="term" value="C:nucleus"/>
    <property type="evidence" value="ECO:0007669"/>
    <property type="project" value="TreeGrafter"/>
</dbReference>
<dbReference type="EMBL" id="CACTIH010007383">
    <property type="protein sequence ID" value="CAA3011889.1"/>
    <property type="molecule type" value="Genomic_DNA"/>
</dbReference>
<dbReference type="PANTHER" id="PTHR13060">
    <property type="entry name" value="SGT1 PROTEIN HSGT1 SUPPRESSOR OF GCR2"/>
    <property type="match status" value="1"/>
</dbReference>
<dbReference type="PANTHER" id="PTHR13060:SF0">
    <property type="entry name" value="PROTEIN ECDYSONELESS HOMOLOG"/>
    <property type="match status" value="1"/>
</dbReference>
<proteinExistence type="predicted"/>
<gene>
    <name evidence="1" type="ORF">OLEA9_A077403</name>
</gene>
<dbReference type="AlphaFoldDB" id="A0A8S0U3F5"/>
<dbReference type="Proteomes" id="UP000594638">
    <property type="component" value="Unassembled WGS sequence"/>
</dbReference>
<dbReference type="InterPro" id="IPR010770">
    <property type="entry name" value="Ecd"/>
</dbReference>
<dbReference type="OrthoDB" id="27237at2759"/>
<keyword evidence="2" id="KW-1185">Reference proteome</keyword>
<evidence type="ECO:0000313" key="2">
    <source>
        <dbReference type="Proteomes" id="UP000594638"/>
    </source>
</evidence>
<dbReference type="Pfam" id="PF07093">
    <property type="entry name" value="SGT1"/>
    <property type="match status" value="1"/>
</dbReference>
<name>A0A8S0U3F5_OLEEU</name>
<protein>
    <submittedName>
        <fullName evidence="1">Ecdysoneless homolog</fullName>
    </submittedName>
</protein>
<dbReference type="Gramene" id="OE9A077403T1">
    <property type="protein sequence ID" value="OE9A077403C1"/>
    <property type="gene ID" value="OE9A077403"/>
</dbReference>
<comment type="caution">
    <text evidence="1">The sequence shown here is derived from an EMBL/GenBank/DDBJ whole genome shotgun (WGS) entry which is preliminary data.</text>
</comment>
<reference evidence="1 2" key="1">
    <citation type="submission" date="2019-12" db="EMBL/GenBank/DDBJ databases">
        <authorList>
            <person name="Alioto T."/>
            <person name="Alioto T."/>
            <person name="Gomez Garrido J."/>
        </authorList>
    </citation>
    <scope>NUCLEOTIDE SEQUENCE [LARGE SCALE GENOMIC DNA]</scope>
</reference>
<evidence type="ECO:0000313" key="1">
    <source>
        <dbReference type="EMBL" id="CAA3011889.1"/>
    </source>
</evidence>